<organism evidence="4 5">
    <name type="scientific">Peronospora destructor</name>
    <dbReference type="NCBI Taxonomy" id="86335"/>
    <lineage>
        <taxon>Eukaryota</taxon>
        <taxon>Sar</taxon>
        <taxon>Stramenopiles</taxon>
        <taxon>Oomycota</taxon>
        <taxon>Peronosporomycetes</taxon>
        <taxon>Peronosporales</taxon>
        <taxon>Peronosporaceae</taxon>
        <taxon>Peronospora</taxon>
    </lineage>
</organism>
<dbReference type="CDD" id="cd01449">
    <property type="entry name" value="TST_Repeat_2"/>
    <property type="match status" value="1"/>
</dbReference>
<name>A0AAV0T503_9STRA</name>
<accession>A0AAV0T503</accession>
<feature type="domain" description="Rhodanese" evidence="3">
    <location>
        <begin position="189"/>
        <end position="305"/>
    </location>
</feature>
<keyword evidence="2" id="KW-0677">Repeat</keyword>
<sequence length="307" mass="34999">MPIRSLHLRRLRLRSAPFSPYSASIDRSFSALVDSKWVRNAQASNDSQLVLLDCNHPVSFPRGHIPNAVPLTTTSSLLKDPTPQATGVISPQLFLDEVQMLQVSKDVTLVFYDDEMSLRATRMWWVFRHYGFPLKQLKVLDGGLKQWLADDNEMETGEVADRESTRDLWMQPVETQKLVGFNIVQKGLADAATQFVDTRSPGEFWGEDARGNARTGHIPGAVHFNWIEGVDFCQNGKFKSREELEKVLVDDFQLDKEKPVITYCQAGIRAAHTAFMLEQVMGFKNVKIYEDSMRQYLNREDSEVTKQ</sequence>
<dbReference type="SUPFAM" id="SSF52821">
    <property type="entry name" value="Rhodanese/Cell cycle control phosphatase"/>
    <property type="match status" value="2"/>
</dbReference>
<dbReference type="Proteomes" id="UP001162029">
    <property type="component" value="Unassembled WGS sequence"/>
</dbReference>
<dbReference type="InterPro" id="IPR045078">
    <property type="entry name" value="TST/MPST-like"/>
</dbReference>
<feature type="domain" description="Rhodanese" evidence="3">
    <location>
        <begin position="45"/>
        <end position="156"/>
    </location>
</feature>
<dbReference type="GO" id="GO:0004792">
    <property type="term" value="F:thiosulfate-cyanide sulfurtransferase activity"/>
    <property type="evidence" value="ECO:0007669"/>
    <property type="project" value="TreeGrafter"/>
</dbReference>
<dbReference type="PANTHER" id="PTHR11364:SF27">
    <property type="entry name" value="SULFURTRANSFERASE"/>
    <property type="match status" value="1"/>
</dbReference>
<dbReference type="EMBL" id="CANTFM010000211">
    <property type="protein sequence ID" value="CAI5714917.1"/>
    <property type="molecule type" value="Genomic_DNA"/>
</dbReference>
<protein>
    <recommendedName>
        <fullName evidence="3">Rhodanese domain-containing protein</fullName>
    </recommendedName>
</protein>
<dbReference type="AlphaFoldDB" id="A0AAV0T503"/>
<gene>
    <name evidence="4" type="ORF">PDE001_LOCUS1229</name>
</gene>
<dbReference type="GO" id="GO:0005739">
    <property type="term" value="C:mitochondrion"/>
    <property type="evidence" value="ECO:0007669"/>
    <property type="project" value="TreeGrafter"/>
</dbReference>
<keyword evidence="5" id="KW-1185">Reference proteome</keyword>
<evidence type="ECO:0000256" key="1">
    <source>
        <dbReference type="ARBA" id="ARBA00022679"/>
    </source>
</evidence>
<dbReference type="InterPro" id="IPR001763">
    <property type="entry name" value="Rhodanese-like_dom"/>
</dbReference>
<keyword evidence="1" id="KW-0808">Transferase</keyword>
<dbReference type="PANTHER" id="PTHR11364">
    <property type="entry name" value="THIOSULFATE SULFERTANSFERASE"/>
    <property type="match status" value="1"/>
</dbReference>
<evidence type="ECO:0000259" key="3">
    <source>
        <dbReference type="PROSITE" id="PS50206"/>
    </source>
</evidence>
<dbReference type="SMART" id="SM00450">
    <property type="entry name" value="RHOD"/>
    <property type="match status" value="2"/>
</dbReference>
<reference evidence="4" key="1">
    <citation type="submission" date="2022-12" db="EMBL/GenBank/DDBJ databases">
        <authorList>
            <person name="Webb A."/>
        </authorList>
    </citation>
    <scope>NUCLEOTIDE SEQUENCE</scope>
    <source>
        <strain evidence="4">Pd1</strain>
    </source>
</reference>
<dbReference type="Gene3D" id="3.40.250.10">
    <property type="entry name" value="Rhodanese-like domain"/>
    <property type="match status" value="2"/>
</dbReference>
<dbReference type="Pfam" id="PF00581">
    <property type="entry name" value="Rhodanese"/>
    <property type="match status" value="2"/>
</dbReference>
<evidence type="ECO:0000256" key="2">
    <source>
        <dbReference type="ARBA" id="ARBA00022737"/>
    </source>
</evidence>
<dbReference type="PROSITE" id="PS50206">
    <property type="entry name" value="RHODANESE_3"/>
    <property type="match status" value="2"/>
</dbReference>
<evidence type="ECO:0000313" key="5">
    <source>
        <dbReference type="Proteomes" id="UP001162029"/>
    </source>
</evidence>
<proteinExistence type="predicted"/>
<comment type="caution">
    <text evidence="4">The sequence shown here is derived from an EMBL/GenBank/DDBJ whole genome shotgun (WGS) entry which is preliminary data.</text>
</comment>
<dbReference type="InterPro" id="IPR036873">
    <property type="entry name" value="Rhodanese-like_dom_sf"/>
</dbReference>
<evidence type="ECO:0000313" key="4">
    <source>
        <dbReference type="EMBL" id="CAI5714917.1"/>
    </source>
</evidence>